<keyword evidence="1" id="KW-1133">Transmembrane helix</keyword>
<reference evidence="6" key="1">
    <citation type="submission" date="2016-11" db="UniProtKB">
        <authorList>
            <consortium name="WormBaseParasite"/>
        </authorList>
    </citation>
    <scope>IDENTIFICATION</scope>
</reference>
<name>A0A1I7SLI3_BURXY</name>
<dbReference type="OrthoDB" id="5859769at2759"/>
<keyword evidence="5" id="KW-1185">Reference proteome</keyword>
<dbReference type="WBParaSite" id="BXY_1391600.1">
    <property type="protein sequence ID" value="BXY_1391600.1"/>
    <property type="gene ID" value="BXY_1391600"/>
</dbReference>
<dbReference type="Proteomes" id="UP000582659">
    <property type="component" value="Unassembled WGS sequence"/>
</dbReference>
<dbReference type="Proteomes" id="UP000659654">
    <property type="component" value="Unassembled WGS sequence"/>
</dbReference>
<dbReference type="AlphaFoldDB" id="A0A1I7SLI3"/>
<reference evidence="3" key="2">
    <citation type="submission" date="2020-08" db="EMBL/GenBank/DDBJ databases">
        <authorList>
            <person name="Kikuchi T."/>
        </authorList>
    </citation>
    <scope>NUCLEOTIDE SEQUENCE</scope>
    <source>
        <strain evidence="2">Ka4C1</strain>
    </source>
</reference>
<organism evidence="4 6">
    <name type="scientific">Bursaphelenchus xylophilus</name>
    <name type="common">Pinewood nematode worm</name>
    <name type="synonym">Aphelenchoides xylophilus</name>
    <dbReference type="NCBI Taxonomy" id="6326"/>
    <lineage>
        <taxon>Eukaryota</taxon>
        <taxon>Metazoa</taxon>
        <taxon>Ecdysozoa</taxon>
        <taxon>Nematoda</taxon>
        <taxon>Chromadorea</taxon>
        <taxon>Rhabditida</taxon>
        <taxon>Tylenchina</taxon>
        <taxon>Tylenchomorpha</taxon>
        <taxon>Aphelenchoidea</taxon>
        <taxon>Aphelenchoididae</taxon>
        <taxon>Bursaphelenchus</taxon>
    </lineage>
</organism>
<evidence type="ECO:0000256" key="1">
    <source>
        <dbReference type="SAM" id="Phobius"/>
    </source>
</evidence>
<protein>
    <submittedName>
        <fullName evidence="2">(pine wood nematode) hypothetical protein</fullName>
    </submittedName>
</protein>
<accession>A0A1I7SLI3</accession>
<feature type="transmembrane region" description="Helical" evidence="1">
    <location>
        <begin position="60"/>
        <end position="86"/>
    </location>
</feature>
<keyword evidence="1" id="KW-0812">Transmembrane</keyword>
<sequence length="197" mass="21980">MFLFNALSTFTSALLLFLVIARSRKMLHIRPILLAGATIDLSYALFNAISNYESRPVQLYYFYFSCLSTCCIVNVAFADVMIRRTLKKKKDVMGIKTRRLHAQLSKALLVMAISPVVSSFSQIVYAGVALNTQGGSILPDLISSIVALSGPLINSVTTMYFVRPYRLFFIDLVKRNVTASSIDVFGTQTRPYSLPTR</sequence>
<feature type="transmembrane region" description="Helical" evidence="1">
    <location>
        <begin position="141"/>
        <end position="162"/>
    </location>
</feature>
<dbReference type="Proteomes" id="UP000095284">
    <property type="component" value="Unplaced"/>
</dbReference>
<gene>
    <name evidence="2" type="ORF">BXYJ_LOCUS14142</name>
</gene>
<evidence type="ECO:0000313" key="2">
    <source>
        <dbReference type="EMBL" id="CAD5234051.1"/>
    </source>
</evidence>
<evidence type="ECO:0000313" key="3">
    <source>
        <dbReference type="EMBL" id="CAG9129618.1"/>
    </source>
</evidence>
<keyword evidence="1" id="KW-0472">Membrane</keyword>
<evidence type="ECO:0000313" key="5">
    <source>
        <dbReference type="Proteomes" id="UP000659654"/>
    </source>
</evidence>
<evidence type="ECO:0000313" key="4">
    <source>
        <dbReference type="Proteomes" id="UP000095284"/>
    </source>
</evidence>
<feature type="transmembrane region" description="Helical" evidence="1">
    <location>
        <begin position="107"/>
        <end position="129"/>
    </location>
</feature>
<dbReference type="EMBL" id="CAJFDI010000006">
    <property type="protein sequence ID" value="CAD5234051.1"/>
    <property type="molecule type" value="Genomic_DNA"/>
</dbReference>
<dbReference type="EMBL" id="CAJFCV020000006">
    <property type="protein sequence ID" value="CAG9129618.1"/>
    <property type="molecule type" value="Genomic_DNA"/>
</dbReference>
<dbReference type="Pfam" id="PF10317">
    <property type="entry name" value="7TM_GPCR_Srd"/>
    <property type="match status" value="1"/>
</dbReference>
<dbReference type="InterPro" id="IPR019421">
    <property type="entry name" value="7TM_GPCR_serpentine_rcpt_Srd"/>
</dbReference>
<proteinExistence type="predicted"/>
<evidence type="ECO:0000313" key="6">
    <source>
        <dbReference type="WBParaSite" id="BXY_1391600.1"/>
    </source>
</evidence>